<evidence type="ECO:0000313" key="2">
    <source>
        <dbReference type="EMBL" id="MBL1407503.1"/>
    </source>
</evidence>
<evidence type="ECO:0000256" key="1">
    <source>
        <dbReference type="SAM" id="Phobius"/>
    </source>
</evidence>
<dbReference type="Proteomes" id="UP000625283">
    <property type="component" value="Unassembled WGS sequence"/>
</dbReference>
<keyword evidence="1" id="KW-1133">Transmembrane helix</keyword>
<proteinExistence type="predicted"/>
<feature type="transmembrane region" description="Helical" evidence="1">
    <location>
        <begin position="50"/>
        <end position="70"/>
    </location>
</feature>
<feature type="transmembrane region" description="Helical" evidence="1">
    <location>
        <begin position="101"/>
        <end position="122"/>
    </location>
</feature>
<keyword evidence="3" id="KW-1185">Reference proteome</keyword>
<evidence type="ECO:0000313" key="3">
    <source>
        <dbReference type="Proteomes" id="UP000625283"/>
    </source>
</evidence>
<comment type="caution">
    <text evidence="2">The sequence shown here is derived from an EMBL/GenBank/DDBJ whole genome shotgun (WGS) entry which is preliminary data.</text>
</comment>
<accession>A0ABS1QYJ0</accession>
<dbReference type="EMBL" id="JAERTY010000001">
    <property type="protein sequence ID" value="MBL1407503.1"/>
    <property type="molecule type" value="Genomic_DNA"/>
</dbReference>
<feature type="transmembrane region" description="Helical" evidence="1">
    <location>
        <begin position="77"/>
        <end position="95"/>
    </location>
</feature>
<feature type="transmembrane region" description="Helical" evidence="1">
    <location>
        <begin position="16"/>
        <end position="38"/>
    </location>
</feature>
<dbReference type="RefSeq" id="WP_202101299.1">
    <property type="nucleotide sequence ID" value="NZ_JAERTY010000001.1"/>
</dbReference>
<keyword evidence="1" id="KW-0472">Membrane</keyword>
<name>A0ABS1QYJ0_9SPHI</name>
<organism evidence="2 3">
    <name type="scientific">Sphingobacterium faecale</name>
    <dbReference type="NCBI Taxonomy" id="2803775"/>
    <lineage>
        <taxon>Bacteria</taxon>
        <taxon>Pseudomonadati</taxon>
        <taxon>Bacteroidota</taxon>
        <taxon>Sphingobacteriia</taxon>
        <taxon>Sphingobacteriales</taxon>
        <taxon>Sphingobacteriaceae</taxon>
        <taxon>Sphingobacterium</taxon>
    </lineage>
</organism>
<gene>
    <name evidence="2" type="ORF">JKG61_01930</name>
</gene>
<keyword evidence="1" id="KW-0812">Transmembrane</keyword>
<protein>
    <submittedName>
        <fullName evidence="2">Uncharacterized protein</fullName>
    </submittedName>
</protein>
<sequence length="129" mass="14816">MSYYQEEEDHRSSVKFYGLLFKIAFNIAVIIILYKLLYSPNYPEELRNSSARYIMPIIGTVGAYFYLTYWFGWKNSLYIVGVAGFSIGLMALTSFEILSTLYGLALLIALGYGAYLLVKMIVQAFVKRR</sequence>
<reference evidence="2 3" key="1">
    <citation type="submission" date="2021-01" db="EMBL/GenBank/DDBJ databases">
        <title>C459-1 draft genome sequence.</title>
        <authorList>
            <person name="Zhang X.-F."/>
        </authorList>
    </citation>
    <scope>NUCLEOTIDE SEQUENCE [LARGE SCALE GENOMIC DNA]</scope>
    <source>
        <strain evidence="3">C459-1</strain>
    </source>
</reference>